<dbReference type="SUPFAM" id="SSF52540">
    <property type="entry name" value="P-loop containing nucleoside triphosphate hydrolases"/>
    <property type="match status" value="1"/>
</dbReference>
<dbReference type="InterPro" id="IPR027417">
    <property type="entry name" value="P-loop_NTPase"/>
</dbReference>
<dbReference type="GO" id="GO:0000725">
    <property type="term" value="P:recombinational repair"/>
    <property type="evidence" value="ECO:0007669"/>
    <property type="project" value="TreeGrafter"/>
</dbReference>
<dbReference type="PANTHER" id="PTHR11070">
    <property type="entry name" value="UVRD / RECB / PCRA DNA HELICASE FAMILY MEMBER"/>
    <property type="match status" value="1"/>
</dbReference>
<evidence type="ECO:0000256" key="1">
    <source>
        <dbReference type="ARBA" id="ARBA00034923"/>
    </source>
</evidence>
<dbReference type="Gene3D" id="3.40.50.300">
    <property type="entry name" value="P-loop containing nucleotide triphosphate hydrolases"/>
    <property type="match status" value="2"/>
</dbReference>
<dbReference type="AlphaFoldDB" id="B0TQS7"/>
<dbReference type="Pfam" id="PF08378">
    <property type="entry name" value="NERD"/>
    <property type="match status" value="1"/>
</dbReference>
<dbReference type="EMBL" id="CP000931">
    <property type="protein sequence ID" value="ABZ76322.1"/>
    <property type="molecule type" value="Genomic_DNA"/>
</dbReference>
<gene>
    <name evidence="3" type="ordered locus">Shal_1756</name>
</gene>
<dbReference type="KEGG" id="shl:Shal_1756"/>
<dbReference type="InterPro" id="IPR011528">
    <property type="entry name" value="NERD"/>
</dbReference>
<dbReference type="OrthoDB" id="7066673at2"/>
<dbReference type="PANTHER" id="PTHR11070:SF2">
    <property type="entry name" value="ATP-DEPENDENT DNA HELICASE SRS2"/>
    <property type="match status" value="1"/>
</dbReference>
<evidence type="ECO:0000313" key="3">
    <source>
        <dbReference type="EMBL" id="ABZ76322.1"/>
    </source>
</evidence>
<reference evidence="3" key="1">
    <citation type="submission" date="2008-01" db="EMBL/GenBank/DDBJ databases">
        <title>Complete sequence of Shewanella halifaxensis HAW-EB4.</title>
        <authorList>
            <consortium name="US DOE Joint Genome Institute"/>
            <person name="Copeland A."/>
            <person name="Lucas S."/>
            <person name="Lapidus A."/>
            <person name="Glavina del Rio T."/>
            <person name="Dalin E."/>
            <person name="Tice H."/>
            <person name="Bruce D."/>
            <person name="Goodwin L."/>
            <person name="Pitluck S."/>
            <person name="Sims D."/>
            <person name="Brettin T."/>
            <person name="Detter J.C."/>
            <person name="Han C."/>
            <person name="Kuske C.R."/>
            <person name="Schmutz J."/>
            <person name="Larimer F."/>
            <person name="Land M."/>
            <person name="Hauser L."/>
            <person name="Kyrpides N."/>
            <person name="Kim E."/>
            <person name="Zhao J.-S."/>
            <person name="Richardson P."/>
        </authorList>
    </citation>
    <scope>NUCLEOTIDE SEQUENCE [LARGE SCALE GENOMIC DNA]</scope>
    <source>
        <strain evidence="3">HAW-EB4</strain>
    </source>
</reference>
<dbReference type="Pfam" id="PF13245">
    <property type="entry name" value="AAA_19"/>
    <property type="match status" value="1"/>
</dbReference>
<keyword evidence="4" id="KW-1185">Reference proteome</keyword>
<evidence type="ECO:0000313" key="4">
    <source>
        <dbReference type="Proteomes" id="UP000001317"/>
    </source>
</evidence>
<dbReference type="Proteomes" id="UP000001317">
    <property type="component" value="Chromosome"/>
</dbReference>
<feature type="domain" description="NERD" evidence="2">
    <location>
        <begin position="19"/>
        <end position="134"/>
    </location>
</feature>
<name>B0TQS7_SHEHH</name>
<dbReference type="STRING" id="458817.Shal_1756"/>
<dbReference type="eggNOG" id="COG0210">
    <property type="taxonomic scope" value="Bacteria"/>
</dbReference>
<proteinExistence type="predicted"/>
<sequence>MAQIYPSLENIERLKVKPTEGEYHLINYLNRHLDDSYEVFFNPFLDGDRPDFIVLKEHAGTFIIEVKDYDLAHYHVDEYNKWYVDKGRGISLIASPQSQAFRYKKNLYNLHLPVLGLSNLVNSNFYKFVTPLVYLHRADKFKIDKFYREAEDTLRKQVSKLNYDLKCKVVSYDDYNRKADSIKRRSDKLRRDKLMVVGNDKLDVLIKKVKNNSPHTLFDERVYQDFKRRLLPCEHVLKQGKYIGLDKKQTALTLSQEGCSKVKGVAGCGKTTIIASRAANAFKRHHENVLIITFNITLKNLIKDKISDVLGYRDEYNFAVTNYHQFYNSQVNVIGQDLCNLIFIHGLEGLYKHDCFQGEQVAKYNTILIDEVQDFESEWVKIIRDNFLEYSGEMVLFGDESQNIYERDNQRAAVIAQGFGRWIKLKRSYRTEQDSPLNQVFKDFQEQYLVEKYSDTDVLEFTPVQMGMSFNIMDYEAVGKDWIDTSFYIIKRHIQANQLNPNDVVILSSNIFLVRWLNERFIQEEKTHCMFETYEELTSMLPFEHRLLPIALKCGDSIVRLNALKKLTEKELSKLIRDIELKETIDSARRAKKNHFYANSGLIKLSTVHSYKGLESKTVFYLMDDDDIPEIVYTSITRSTENLVILDKSDKNQFSDFFRNAAKAMSTSGELLLQ</sequence>
<evidence type="ECO:0000259" key="2">
    <source>
        <dbReference type="Pfam" id="PF08378"/>
    </source>
</evidence>
<accession>B0TQS7</accession>
<dbReference type="GO" id="GO:0005524">
    <property type="term" value="F:ATP binding"/>
    <property type="evidence" value="ECO:0007669"/>
    <property type="project" value="InterPro"/>
</dbReference>
<protein>
    <recommendedName>
        <fullName evidence="1">DNA 3'-5' helicase II</fullName>
    </recommendedName>
</protein>
<dbReference type="GO" id="GO:0043138">
    <property type="term" value="F:3'-5' DNA helicase activity"/>
    <property type="evidence" value="ECO:0007669"/>
    <property type="project" value="TreeGrafter"/>
</dbReference>
<dbReference type="GO" id="GO:0003677">
    <property type="term" value="F:DNA binding"/>
    <property type="evidence" value="ECO:0007669"/>
    <property type="project" value="InterPro"/>
</dbReference>
<organism evidence="3 4">
    <name type="scientific">Shewanella halifaxensis (strain HAW-EB4)</name>
    <dbReference type="NCBI Taxonomy" id="458817"/>
    <lineage>
        <taxon>Bacteria</taxon>
        <taxon>Pseudomonadati</taxon>
        <taxon>Pseudomonadota</taxon>
        <taxon>Gammaproteobacteria</taxon>
        <taxon>Alteromonadales</taxon>
        <taxon>Shewanellaceae</taxon>
        <taxon>Shewanella</taxon>
    </lineage>
</organism>
<dbReference type="RefSeq" id="WP_012276857.1">
    <property type="nucleotide sequence ID" value="NC_010334.1"/>
</dbReference>
<dbReference type="InterPro" id="IPR000212">
    <property type="entry name" value="DNA_helicase_UvrD/REP"/>
</dbReference>
<dbReference type="HOGENOM" id="CLU_016837_0_0_6"/>